<evidence type="ECO:0000256" key="1">
    <source>
        <dbReference type="ARBA" id="ARBA00004141"/>
    </source>
</evidence>
<feature type="transmembrane region" description="Helical" evidence="5">
    <location>
        <begin position="227"/>
        <end position="248"/>
    </location>
</feature>
<protein>
    <submittedName>
        <fullName evidence="7">ABC transporter permease</fullName>
    </submittedName>
</protein>
<dbReference type="PROSITE" id="PS51012">
    <property type="entry name" value="ABC_TM2"/>
    <property type="match status" value="1"/>
</dbReference>
<dbReference type="PANTHER" id="PTHR43027:SF1">
    <property type="entry name" value="DOXORUBICIN RESISTANCE ABC TRANSPORTER PERMEASE PROTEIN DRRC-RELATED"/>
    <property type="match status" value="1"/>
</dbReference>
<evidence type="ECO:0000256" key="5">
    <source>
        <dbReference type="SAM" id="Phobius"/>
    </source>
</evidence>
<comment type="subcellular location">
    <subcellularLocation>
        <location evidence="1">Membrane</location>
        <topology evidence="1">Multi-pass membrane protein</topology>
    </subcellularLocation>
</comment>
<dbReference type="PANTHER" id="PTHR43027">
    <property type="entry name" value="DOXORUBICIN RESISTANCE ABC TRANSPORTER PERMEASE PROTEIN DRRC-RELATED"/>
    <property type="match status" value="1"/>
</dbReference>
<dbReference type="EMBL" id="CP084166">
    <property type="protein sequence ID" value="UJG40752.1"/>
    <property type="molecule type" value="Genomic_DNA"/>
</dbReference>
<dbReference type="InterPro" id="IPR013525">
    <property type="entry name" value="ABC2_TM"/>
</dbReference>
<sequence>MNLRNNKFVQLLSVNLKAIYRQRMVLFFTLLFPLIFIGVFGISYGGDGATTRTMDLIVINNDLGIPENTVAFYGNETVSGTFYSEKYLELLGNLVYPDSKDNKSVFFITVINETERDNALFKLERREIVALLTLPEDFSLGILFSFRTQFSNDSFFSLLTNNWSGYPESSLSVEITILGDSSTEEFAIAGPIINEFSKMFFQLGNEQQTGVNVNIIGNYQTKGFSTFYYIVPGVIIFGVLQSLTSGASRTMRDVDSKNLERIRLTRVASYTYVSALIVSQALLVAIQVPIMFVTAMLFGLELSIHVLSGIIVGIILSFATTGIAFLLAGLVRKGDEAEGLANLIAVPMAFLSGSFTVMPNPEILPNVGWLGGNSLRLFDFLPSTPAVRILRSLILGQRTLGENWFDLCLLTLLAFLYLGLGLGVYIQKHLRMK</sequence>
<organism evidence="7">
    <name type="scientific">Candidatus Heimdallarchaeum aukensis</name>
    <dbReference type="NCBI Taxonomy" id="2876573"/>
    <lineage>
        <taxon>Archaea</taxon>
        <taxon>Promethearchaeati</taxon>
        <taxon>Candidatus Heimdallarchaeota</taxon>
        <taxon>Candidatus Heimdallarchaeia (ex Rinke et al. 2021) (nom. nud.)</taxon>
        <taxon>Candidatus Heimdallarchaeales</taxon>
        <taxon>Candidatus Heimdallarchaeaceae</taxon>
        <taxon>Candidatus Heimdallarchaeum</taxon>
    </lineage>
</organism>
<keyword evidence="4 5" id="KW-0472">Membrane</keyword>
<proteinExistence type="predicted"/>
<feature type="transmembrane region" description="Helical" evidence="5">
    <location>
        <begin position="404"/>
        <end position="426"/>
    </location>
</feature>
<dbReference type="Proteomes" id="UP001201020">
    <property type="component" value="Chromosome"/>
</dbReference>
<feature type="transmembrane region" description="Helical" evidence="5">
    <location>
        <begin position="304"/>
        <end position="328"/>
    </location>
</feature>
<evidence type="ECO:0000259" key="6">
    <source>
        <dbReference type="PROSITE" id="PS51012"/>
    </source>
</evidence>
<dbReference type="Pfam" id="PF12698">
    <property type="entry name" value="ABC2_membrane_3"/>
    <property type="match status" value="1"/>
</dbReference>
<dbReference type="InterPro" id="IPR047817">
    <property type="entry name" value="ABC2_TM_bact-type"/>
</dbReference>
<reference evidence="7" key="1">
    <citation type="journal article" date="2022" name="Nat. Microbiol.">
        <title>Unique mobile elements and scalable gene flow at the prokaryote-eukaryote boundary revealed by circularized Asgard archaea genomes.</title>
        <authorList>
            <person name="Wu F."/>
            <person name="Speth D.R."/>
            <person name="Philosof A."/>
            <person name="Cremiere A."/>
            <person name="Narayanan A."/>
            <person name="Barco R.A."/>
            <person name="Connon S.A."/>
            <person name="Amend J.P."/>
            <person name="Antoshechkin I.A."/>
            <person name="Orphan V.J."/>
        </authorList>
    </citation>
    <scope>NUCLEOTIDE SEQUENCE</scope>
    <source>
        <strain evidence="7">PM71</strain>
    </source>
</reference>
<feature type="transmembrane region" description="Helical" evidence="5">
    <location>
        <begin position="269"/>
        <end position="298"/>
    </location>
</feature>
<accession>A0A9Y1FKL9</accession>
<evidence type="ECO:0000256" key="3">
    <source>
        <dbReference type="ARBA" id="ARBA00022989"/>
    </source>
</evidence>
<feature type="transmembrane region" description="Helical" evidence="5">
    <location>
        <begin position="25"/>
        <end position="46"/>
    </location>
</feature>
<dbReference type="AlphaFoldDB" id="A0A9Y1FKL9"/>
<gene>
    <name evidence="7" type="ORF">K9W45_13065</name>
</gene>
<keyword evidence="3 5" id="KW-1133">Transmembrane helix</keyword>
<dbReference type="GO" id="GO:0140359">
    <property type="term" value="F:ABC-type transporter activity"/>
    <property type="evidence" value="ECO:0007669"/>
    <property type="project" value="InterPro"/>
</dbReference>
<dbReference type="GO" id="GO:0016020">
    <property type="term" value="C:membrane"/>
    <property type="evidence" value="ECO:0007669"/>
    <property type="project" value="UniProtKB-SubCell"/>
</dbReference>
<evidence type="ECO:0000256" key="2">
    <source>
        <dbReference type="ARBA" id="ARBA00022692"/>
    </source>
</evidence>
<feature type="transmembrane region" description="Helical" evidence="5">
    <location>
        <begin position="340"/>
        <end position="358"/>
    </location>
</feature>
<evidence type="ECO:0000313" key="7">
    <source>
        <dbReference type="EMBL" id="UJG40752.1"/>
    </source>
</evidence>
<evidence type="ECO:0000256" key="4">
    <source>
        <dbReference type="ARBA" id="ARBA00023136"/>
    </source>
</evidence>
<name>A0A9Y1FKL9_9ARCH</name>
<keyword evidence="2 5" id="KW-0812">Transmembrane</keyword>
<feature type="domain" description="ABC transmembrane type-2" evidence="6">
    <location>
        <begin position="196"/>
        <end position="428"/>
    </location>
</feature>
<dbReference type="InterPro" id="IPR052902">
    <property type="entry name" value="ABC-2_transporter"/>
</dbReference>